<keyword evidence="1" id="KW-0812">Transmembrane</keyword>
<comment type="caution">
    <text evidence="2">The sequence shown here is derived from an EMBL/GenBank/DDBJ whole genome shotgun (WGS) entry which is preliminary data.</text>
</comment>
<keyword evidence="1" id="KW-0472">Membrane</keyword>
<reference evidence="2" key="1">
    <citation type="submission" date="2022-11" db="EMBL/GenBank/DDBJ databases">
        <authorList>
            <person name="Kikuchi T."/>
        </authorList>
    </citation>
    <scope>NUCLEOTIDE SEQUENCE</scope>
    <source>
        <strain evidence="2">PS1010</strain>
    </source>
</reference>
<dbReference type="Proteomes" id="UP001152747">
    <property type="component" value="Unassembled WGS sequence"/>
</dbReference>
<dbReference type="PANTHER" id="PTHR46178">
    <property type="entry name" value="SEVEN TM RECEPTOR"/>
    <property type="match status" value="1"/>
</dbReference>
<evidence type="ECO:0000313" key="2">
    <source>
        <dbReference type="EMBL" id="CAI5455932.1"/>
    </source>
</evidence>
<name>A0A9P1J3C0_9PELO</name>
<sequence length="124" mass="14442">MQLSEYIEYFGFILSIILNSILFCLAVKQSKKISKSYRCVMSVFATTSIIHAGLGCFIHPSIAFFDSGFIISINDVSIYDNHFGNYMLSTFCAFFIFMISLLTTQYFYKFLLICRQVKYVRIFY</sequence>
<accession>A0A9P1J3C0</accession>
<evidence type="ECO:0000256" key="1">
    <source>
        <dbReference type="SAM" id="Phobius"/>
    </source>
</evidence>
<keyword evidence="3" id="KW-1185">Reference proteome</keyword>
<feature type="transmembrane region" description="Helical" evidence="1">
    <location>
        <begin position="39"/>
        <end position="65"/>
    </location>
</feature>
<feature type="transmembrane region" description="Helical" evidence="1">
    <location>
        <begin position="6"/>
        <end position="27"/>
    </location>
</feature>
<protein>
    <submittedName>
        <fullName evidence="2">Uncharacterized protein</fullName>
    </submittedName>
</protein>
<proteinExistence type="predicted"/>
<evidence type="ECO:0000313" key="3">
    <source>
        <dbReference type="Proteomes" id="UP001152747"/>
    </source>
</evidence>
<dbReference type="InterPro" id="IPR019428">
    <property type="entry name" value="7TM_GPCR_serpentine_rcpt_Str"/>
</dbReference>
<dbReference type="PANTHER" id="PTHR46178:SF9">
    <property type="entry name" value="SEVEN TM RECEPTOR"/>
    <property type="match status" value="1"/>
</dbReference>
<gene>
    <name evidence="2" type="ORF">CAMP_LOCUS18569</name>
</gene>
<dbReference type="AlphaFoldDB" id="A0A9P1J3C0"/>
<dbReference type="EMBL" id="CANHGI010000006">
    <property type="protein sequence ID" value="CAI5455932.1"/>
    <property type="molecule type" value="Genomic_DNA"/>
</dbReference>
<keyword evidence="1" id="KW-1133">Transmembrane helix</keyword>
<dbReference type="Pfam" id="PF10326">
    <property type="entry name" value="7TM_GPCR_Str"/>
    <property type="match status" value="1"/>
</dbReference>
<organism evidence="2 3">
    <name type="scientific">Caenorhabditis angaria</name>
    <dbReference type="NCBI Taxonomy" id="860376"/>
    <lineage>
        <taxon>Eukaryota</taxon>
        <taxon>Metazoa</taxon>
        <taxon>Ecdysozoa</taxon>
        <taxon>Nematoda</taxon>
        <taxon>Chromadorea</taxon>
        <taxon>Rhabditida</taxon>
        <taxon>Rhabditina</taxon>
        <taxon>Rhabditomorpha</taxon>
        <taxon>Rhabditoidea</taxon>
        <taxon>Rhabditidae</taxon>
        <taxon>Peloderinae</taxon>
        <taxon>Caenorhabditis</taxon>
    </lineage>
</organism>
<feature type="transmembrane region" description="Helical" evidence="1">
    <location>
        <begin position="85"/>
        <end position="108"/>
    </location>
</feature>